<feature type="compositionally biased region" description="Acidic residues" evidence="1">
    <location>
        <begin position="92"/>
        <end position="107"/>
    </location>
</feature>
<gene>
    <name evidence="3" type="ORF">PSNMU_V1.4_AUG-EV-PASAV3_0085100</name>
</gene>
<dbReference type="AlphaFoldDB" id="A0A448ZHR6"/>
<organism evidence="3 4">
    <name type="scientific">Pseudo-nitzschia multistriata</name>
    <dbReference type="NCBI Taxonomy" id="183589"/>
    <lineage>
        <taxon>Eukaryota</taxon>
        <taxon>Sar</taxon>
        <taxon>Stramenopiles</taxon>
        <taxon>Ochrophyta</taxon>
        <taxon>Bacillariophyta</taxon>
        <taxon>Bacillariophyceae</taxon>
        <taxon>Bacillariophycidae</taxon>
        <taxon>Bacillariales</taxon>
        <taxon>Bacillariaceae</taxon>
        <taxon>Pseudo-nitzschia</taxon>
    </lineage>
</organism>
<evidence type="ECO:0000256" key="1">
    <source>
        <dbReference type="SAM" id="MobiDB-lite"/>
    </source>
</evidence>
<feature type="compositionally biased region" description="Low complexity" evidence="1">
    <location>
        <begin position="116"/>
        <end position="132"/>
    </location>
</feature>
<evidence type="ECO:0000313" key="3">
    <source>
        <dbReference type="EMBL" id="VEU41582.1"/>
    </source>
</evidence>
<feature type="compositionally biased region" description="Polar residues" evidence="1">
    <location>
        <begin position="1"/>
        <end position="10"/>
    </location>
</feature>
<dbReference type="OrthoDB" id="1291358at2759"/>
<dbReference type="Proteomes" id="UP000291116">
    <property type="component" value="Unassembled WGS sequence"/>
</dbReference>
<dbReference type="EMBL" id="CAACVS010000366">
    <property type="protein sequence ID" value="VEU41582.1"/>
    <property type="molecule type" value="Genomic_DNA"/>
</dbReference>
<proteinExistence type="predicted"/>
<reference evidence="3 4" key="1">
    <citation type="submission" date="2019-01" db="EMBL/GenBank/DDBJ databases">
        <authorList>
            <person name="Ferrante I. M."/>
        </authorList>
    </citation>
    <scope>NUCLEOTIDE SEQUENCE [LARGE SCALE GENOMIC DNA]</scope>
    <source>
        <strain evidence="3 4">B856</strain>
    </source>
</reference>
<dbReference type="Pfam" id="PF00808">
    <property type="entry name" value="CBFD_NFYB_HMF"/>
    <property type="match status" value="1"/>
</dbReference>
<dbReference type="SUPFAM" id="SSF47113">
    <property type="entry name" value="Histone-fold"/>
    <property type="match status" value="1"/>
</dbReference>
<name>A0A448ZHR6_9STRA</name>
<evidence type="ECO:0000313" key="4">
    <source>
        <dbReference type="Proteomes" id="UP000291116"/>
    </source>
</evidence>
<evidence type="ECO:0000259" key="2">
    <source>
        <dbReference type="Pfam" id="PF00808"/>
    </source>
</evidence>
<sequence>MHPMTMSESSPAVLGDAPIDESREQPSGVPTEAVPREGEENTAAFSEGANSASLAPDDDGSGGQEHDVVDDVDGEGEDEDAKSMASASHAMDDEEIEDEEMEEDSEETGSVADSGAAEPEAENANAGVNAKAPNEAPAVDAPIKKKRGKPQIPASARKGRAPAVKGLNIPFRTVKKAMKLDPDIPIVQNEAAIMTTLAAELFLKRLANQSQKICKSRGKNTIR</sequence>
<dbReference type="InterPro" id="IPR003958">
    <property type="entry name" value="CBFA_NFYB_domain"/>
</dbReference>
<feature type="domain" description="Transcription factor CBF/NF-Y/archaeal histone" evidence="2">
    <location>
        <begin position="169"/>
        <end position="222"/>
    </location>
</feature>
<feature type="compositionally biased region" description="Acidic residues" evidence="1">
    <location>
        <begin position="70"/>
        <end position="80"/>
    </location>
</feature>
<keyword evidence="4" id="KW-1185">Reference proteome</keyword>
<dbReference type="GO" id="GO:0046982">
    <property type="term" value="F:protein heterodimerization activity"/>
    <property type="evidence" value="ECO:0007669"/>
    <property type="project" value="InterPro"/>
</dbReference>
<accession>A0A448ZHR6</accession>
<feature type="region of interest" description="Disordered" evidence="1">
    <location>
        <begin position="1"/>
        <end position="163"/>
    </location>
</feature>
<dbReference type="InterPro" id="IPR009072">
    <property type="entry name" value="Histone-fold"/>
</dbReference>
<dbReference type="Gene3D" id="1.10.20.10">
    <property type="entry name" value="Histone, subunit A"/>
    <property type="match status" value="1"/>
</dbReference>
<protein>
    <recommendedName>
        <fullName evidence="2">Transcription factor CBF/NF-Y/archaeal histone domain-containing protein</fullName>
    </recommendedName>
</protein>